<dbReference type="InterPro" id="IPR011009">
    <property type="entry name" value="Kinase-like_dom_sf"/>
</dbReference>
<dbReference type="PROSITE" id="PS00107">
    <property type="entry name" value="PROTEIN_KINASE_ATP"/>
    <property type="match status" value="1"/>
</dbReference>
<keyword evidence="8" id="KW-0460">Magnesium</keyword>
<name>D8M3M9_BLAHO</name>
<dbReference type="EMBL" id="FN668650">
    <property type="protein sequence ID" value="CBK22502.2"/>
    <property type="molecule type" value="Genomic_DNA"/>
</dbReference>
<dbReference type="GO" id="GO:0005524">
    <property type="term" value="F:ATP binding"/>
    <property type="evidence" value="ECO:0007669"/>
    <property type="project" value="UniProtKB-UniRule"/>
</dbReference>
<evidence type="ECO:0000256" key="9">
    <source>
        <dbReference type="SAM" id="MobiDB-lite"/>
    </source>
</evidence>
<dbReference type="OrthoDB" id="192887at2759"/>
<gene>
    <name evidence="11" type="ORF">GSBLH_T00002620001</name>
</gene>
<evidence type="ECO:0000256" key="8">
    <source>
        <dbReference type="RuleBase" id="RU361165"/>
    </source>
</evidence>
<organism evidence="11">
    <name type="scientific">Blastocystis hominis</name>
    <dbReference type="NCBI Taxonomy" id="12968"/>
    <lineage>
        <taxon>Eukaryota</taxon>
        <taxon>Sar</taxon>
        <taxon>Stramenopiles</taxon>
        <taxon>Bigyra</taxon>
        <taxon>Opalozoa</taxon>
        <taxon>Opalinata</taxon>
        <taxon>Blastocystidae</taxon>
        <taxon>Blastocystis</taxon>
    </lineage>
</organism>
<dbReference type="SMART" id="SM00220">
    <property type="entry name" value="S_TKc"/>
    <property type="match status" value="1"/>
</dbReference>
<feature type="compositionally biased region" description="Basic and acidic residues" evidence="9">
    <location>
        <begin position="286"/>
        <end position="303"/>
    </location>
</feature>
<dbReference type="InterPro" id="IPR000719">
    <property type="entry name" value="Prot_kinase_dom"/>
</dbReference>
<proteinExistence type="inferred from homology"/>
<dbReference type="Gene3D" id="3.30.200.20">
    <property type="entry name" value="Phosphorylase Kinase, domain 1"/>
    <property type="match status" value="1"/>
</dbReference>
<keyword evidence="12" id="KW-1185">Reference proteome</keyword>
<feature type="binding site" evidence="6">
    <location>
        <position position="72"/>
    </location>
    <ligand>
        <name>ATP</name>
        <dbReference type="ChEBI" id="CHEBI:30616"/>
    </ligand>
</feature>
<evidence type="ECO:0000256" key="4">
    <source>
        <dbReference type="ARBA" id="ARBA00022777"/>
    </source>
</evidence>
<keyword evidence="3 6" id="KW-0547">Nucleotide-binding</keyword>
<dbReference type="InterPro" id="IPR017441">
    <property type="entry name" value="Protein_kinase_ATP_BS"/>
</dbReference>
<dbReference type="PROSITE" id="PS50011">
    <property type="entry name" value="PROTEIN_KINASE_DOM"/>
    <property type="match status" value="1"/>
</dbReference>
<evidence type="ECO:0000313" key="12">
    <source>
        <dbReference type="Proteomes" id="UP000008312"/>
    </source>
</evidence>
<dbReference type="InterPro" id="IPR008271">
    <property type="entry name" value="Ser/Thr_kinase_AS"/>
</dbReference>
<dbReference type="Proteomes" id="UP000008312">
    <property type="component" value="Unassembled WGS sequence"/>
</dbReference>
<feature type="domain" description="Protein kinase" evidence="10">
    <location>
        <begin position="43"/>
        <end position="303"/>
    </location>
</feature>
<dbReference type="Pfam" id="PF00069">
    <property type="entry name" value="Pkinase"/>
    <property type="match status" value="1"/>
</dbReference>
<keyword evidence="4 8" id="KW-0418">Kinase</keyword>
<dbReference type="GO" id="GO:0004707">
    <property type="term" value="F:MAP kinase activity"/>
    <property type="evidence" value="ECO:0007669"/>
    <property type="project" value="UniProtKB-EC"/>
</dbReference>
<dbReference type="AlphaFoldDB" id="D8M3M9"/>
<sequence length="303" mass="34399">MRDNRDYLRCNGISFLFIDCTMQGSRPRNNSASNPPPEITEKYTIKKELGKGAYGTVYLAVENETKKEVAIKRIDDVFRTKIDAKRALREIVILRHCHHPNICGLKGLIVPPDQFTYKSLWMVQEYGGWDLYRLLRNSKRISNWGEAHIRSIMYQLLCGLLYLQSGNIVHRDLKPSNILINSQCDIKIIDFGLARQMNHQYAEHRESRRHRGCGYPAPPQPAAPTHPARGHALVPRSGAHFDAGILQRRHRHVVRRLHFRGVIADAGAGDEGAAAVSRENVFPAQRGEKRAGKQREAGRGVSR</sequence>
<dbReference type="PROSITE" id="PS00108">
    <property type="entry name" value="PROTEIN_KINASE_ST"/>
    <property type="match status" value="1"/>
</dbReference>
<evidence type="ECO:0000256" key="2">
    <source>
        <dbReference type="ARBA" id="ARBA00022679"/>
    </source>
</evidence>
<evidence type="ECO:0000256" key="6">
    <source>
        <dbReference type="PROSITE-ProRule" id="PRU10141"/>
    </source>
</evidence>
<evidence type="ECO:0000313" key="11">
    <source>
        <dbReference type="EMBL" id="CBK22502.2"/>
    </source>
</evidence>
<dbReference type="PANTHER" id="PTHR24055">
    <property type="entry name" value="MITOGEN-ACTIVATED PROTEIN KINASE"/>
    <property type="match status" value="1"/>
</dbReference>
<evidence type="ECO:0000256" key="1">
    <source>
        <dbReference type="ARBA" id="ARBA00022527"/>
    </source>
</evidence>
<evidence type="ECO:0000256" key="3">
    <source>
        <dbReference type="ARBA" id="ARBA00022741"/>
    </source>
</evidence>
<comment type="cofactor">
    <cofactor evidence="8">
        <name>Mg(2+)</name>
        <dbReference type="ChEBI" id="CHEBI:18420"/>
    </cofactor>
</comment>
<evidence type="ECO:0000256" key="7">
    <source>
        <dbReference type="RuleBase" id="RU000304"/>
    </source>
</evidence>
<keyword evidence="2 8" id="KW-0808">Transferase</keyword>
<keyword evidence="1 7" id="KW-0723">Serine/threonine-protein kinase</keyword>
<dbReference type="InterPro" id="IPR003527">
    <property type="entry name" value="MAP_kinase_CS"/>
</dbReference>
<dbReference type="GeneID" id="24919773"/>
<comment type="activity regulation">
    <text evidence="8">Activated by threonine and tyrosine phosphorylation.</text>
</comment>
<protein>
    <recommendedName>
        <fullName evidence="8">Mitogen-activated protein kinase</fullName>
        <ecNumber evidence="8">2.7.11.24</ecNumber>
    </recommendedName>
</protein>
<dbReference type="RefSeq" id="XP_012896550.1">
    <property type="nucleotide sequence ID" value="XM_013041096.1"/>
</dbReference>
<keyword evidence="5 6" id="KW-0067">ATP-binding</keyword>
<dbReference type="Gene3D" id="1.10.510.10">
    <property type="entry name" value="Transferase(Phosphotransferase) domain 1"/>
    <property type="match status" value="1"/>
</dbReference>
<comment type="catalytic activity">
    <reaction evidence="8">
        <text>L-threonyl-[protein] + ATP = O-phospho-L-threonyl-[protein] + ADP + H(+)</text>
        <dbReference type="Rhea" id="RHEA:46608"/>
        <dbReference type="Rhea" id="RHEA-COMP:11060"/>
        <dbReference type="Rhea" id="RHEA-COMP:11605"/>
        <dbReference type="ChEBI" id="CHEBI:15378"/>
        <dbReference type="ChEBI" id="CHEBI:30013"/>
        <dbReference type="ChEBI" id="CHEBI:30616"/>
        <dbReference type="ChEBI" id="CHEBI:61977"/>
        <dbReference type="ChEBI" id="CHEBI:456216"/>
        <dbReference type="EC" id="2.7.11.24"/>
    </reaction>
</comment>
<evidence type="ECO:0000259" key="10">
    <source>
        <dbReference type="PROSITE" id="PS50011"/>
    </source>
</evidence>
<accession>D8M3M9</accession>
<dbReference type="PROSITE" id="PS01351">
    <property type="entry name" value="MAPK"/>
    <property type="match status" value="1"/>
</dbReference>
<dbReference type="FunFam" id="3.30.200.20:FF:000046">
    <property type="entry name" value="Mitogen-activated protein kinase"/>
    <property type="match status" value="1"/>
</dbReference>
<evidence type="ECO:0000256" key="5">
    <source>
        <dbReference type="ARBA" id="ARBA00022840"/>
    </source>
</evidence>
<dbReference type="InParanoid" id="D8M3M9"/>
<reference evidence="11" key="1">
    <citation type="submission" date="2010-02" db="EMBL/GenBank/DDBJ databases">
        <title>Sequencing and annotation of the Blastocystis hominis genome.</title>
        <authorList>
            <person name="Wincker P."/>
        </authorList>
    </citation>
    <scope>NUCLEOTIDE SEQUENCE</scope>
    <source>
        <strain evidence="11">Singapore isolate B</strain>
    </source>
</reference>
<comment type="similarity">
    <text evidence="8">Belongs to the protein kinase superfamily. Ser/Thr protein kinase family. MAP kinase subfamily.</text>
</comment>
<feature type="region of interest" description="Disordered" evidence="9">
    <location>
        <begin position="273"/>
        <end position="303"/>
    </location>
</feature>
<dbReference type="SUPFAM" id="SSF56112">
    <property type="entry name" value="Protein kinase-like (PK-like)"/>
    <property type="match status" value="1"/>
</dbReference>
<dbReference type="InterPro" id="IPR050117">
    <property type="entry name" value="MAPK"/>
</dbReference>
<dbReference type="EC" id="2.7.11.24" evidence="8"/>